<dbReference type="Gene3D" id="3.20.20.150">
    <property type="entry name" value="Divalent-metal-dependent TIM barrel enzymes"/>
    <property type="match status" value="1"/>
</dbReference>
<evidence type="ECO:0000259" key="1">
    <source>
        <dbReference type="Pfam" id="PF01261"/>
    </source>
</evidence>
<dbReference type="HOGENOM" id="CLU_050006_7_1_9"/>
<name>C0CGT0_BLAHS</name>
<protein>
    <recommendedName>
        <fullName evidence="1">Xylose isomerase-like TIM barrel domain-containing protein</fullName>
    </recommendedName>
</protein>
<evidence type="ECO:0000313" key="3">
    <source>
        <dbReference type="Proteomes" id="UP000003100"/>
    </source>
</evidence>
<dbReference type="SUPFAM" id="SSF51658">
    <property type="entry name" value="Xylose isomerase-like"/>
    <property type="match status" value="1"/>
</dbReference>
<proteinExistence type="predicted"/>
<organism evidence="2 3">
    <name type="scientific">Blautia hydrogenotrophica (strain DSM 10507 / JCM 14656 / S5a33)</name>
    <name type="common">Ruminococcus hydrogenotrophicus</name>
    <dbReference type="NCBI Taxonomy" id="476272"/>
    <lineage>
        <taxon>Bacteria</taxon>
        <taxon>Bacillati</taxon>
        <taxon>Bacillota</taxon>
        <taxon>Clostridia</taxon>
        <taxon>Lachnospirales</taxon>
        <taxon>Lachnospiraceae</taxon>
        <taxon>Blautia</taxon>
    </lineage>
</organism>
<gene>
    <name evidence="2" type="ORF">RUMHYD_00043</name>
</gene>
<evidence type="ECO:0000313" key="2">
    <source>
        <dbReference type="EMBL" id="EEG50986.1"/>
    </source>
</evidence>
<feature type="domain" description="Xylose isomerase-like TIM barrel" evidence="1">
    <location>
        <begin position="25"/>
        <end position="250"/>
    </location>
</feature>
<keyword evidence="3" id="KW-1185">Reference proteome</keyword>
<dbReference type="EMBL" id="ACBZ01000002">
    <property type="protein sequence ID" value="EEG50986.1"/>
    <property type="molecule type" value="Genomic_DNA"/>
</dbReference>
<reference evidence="2 3" key="1">
    <citation type="submission" date="2009-01" db="EMBL/GenBank/DDBJ databases">
        <authorList>
            <person name="Fulton L."/>
            <person name="Clifton S."/>
            <person name="Fulton B."/>
            <person name="Xu J."/>
            <person name="Minx P."/>
            <person name="Pepin K.H."/>
            <person name="Johnson M."/>
            <person name="Bhonagiri V."/>
            <person name="Nash W.E."/>
            <person name="Mardis E.R."/>
            <person name="Wilson R.K."/>
        </authorList>
    </citation>
    <scope>NUCLEOTIDE SEQUENCE [LARGE SCALE GENOMIC DNA]</scope>
    <source>
        <strain evidence="3">DSM 10507 / JCM 14656 / S5a33</strain>
    </source>
</reference>
<dbReference type="InterPro" id="IPR013022">
    <property type="entry name" value="Xyl_isomerase-like_TIM-brl"/>
</dbReference>
<accession>C0CGT0</accession>
<reference evidence="2 3" key="2">
    <citation type="submission" date="2009-02" db="EMBL/GenBank/DDBJ databases">
        <title>Draft genome sequence of Blautia hydrogenotrophica DSM 10507 (Ruminococcus hydrogenotrophicus DSM 10507).</title>
        <authorList>
            <person name="Sudarsanam P."/>
            <person name="Ley R."/>
            <person name="Guruge J."/>
            <person name="Turnbaugh P.J."/>
            <person name="Mahowald M."/>
            <person name="Liep D."/>
            <person name="Gordon J."/>
        </authorList>
    </citation>
    <scope>NUCLEOTIDE SEQUENCE [LARGE SCALE GENOMIC DNA]</scope>
    <source>
        <strain evidence="3">DSM 10507 / JCM 14656 / S5a33</strain>
    </source>
</reference>
<dbReference type="InterPro" id="IPR036237">
    <property type="entry name" value="Xyl_isomerase-like_sf"/>
</dbReference>
<dbReference type="PATRIC" id="fig|476272.21.peg.3049"/>
<dbReference type="PANTHER" id="PTHR12110">
    <property type="entry name" value="HYDROXYPYRUVATE ISOMERASE"/>
    <property type="match status" value="1"/>
</dbReference>
<sequence>MPIMIYISNLISDSQLAELLARENLGIETIDFSIGENLDDLSRLIDLWRRRMDSMHCTHVSIHGPFLDLNPTSYDSYIYQATWNRFSQAYRAAMAIGADKIVFHTCRIPLVNYSQGWAERMANFWSKFLENHSQLPICLENVFDDNPKLLKQVLKLVEHPHFTFCLDAAHAHCFSSVPITEWVDVLGPYTSHVHVHDNLGDRDAHLAVGDGNLPWEDLITHFQNMSQPPTWTIENTSLKDIRISLDFLKKHSFPAGPS</sequence>
<dbReference type="AlphaFoldDB" id="C0CGT0"/>
<dbReference type="Pfam" id="PF01261">
    <property type="entry name" value="AP_endonuc_2"/>
    <property type="match status" value="1"/>
</dbReference>
<dbReference type="Proteomes" id="UP000003100">
    <property type="component" value="Unassembled WGS sequence"/>
</dbReference>
<comment type="caution">
    <text evidence="2">The sequence shown here is derived from an EMBL/GenBank/DDBJ whole genome shotgun (WGS) entry which is preliminary data.</text>
</comment>
<dbReference type="InterPro" id="IPR050312">
    <property type="entry name" value="IolE/XylAMocC-like"/>
</dbReference>
<dbReference type="eggNOG" id="COG1082">
    <property type="taxonomic scope" value="Bacteria"/>
</dbReference>